<sequence length="164" mass="19354">MHEQRIARTTAGVNAHPVASCPKLKGIPQEQVRQWLLDWETYEEALRAVCMRRNLEVRDYREGWKEFFEDKRLLKQFMIMFKLRGDPKVLDEAVLKIELQNIVDETKNSVEADILLLFHGIHMDMKDNVLSGVCKFLADCDKRIEARVMKGHLKKPEMRKKIFK</sequence>
<dbReference type="EMBL" id="QUSZ01003537">
    <property type="protein sequence ID" value="RHY18100.1"/>
    <property type="molecule type" value="Genomic_DNA"/>
</dbReference>
<dbReference type="VEuPathDB" id="FungiDB:H257_02524"/>
<gene>
    <name evidence="1" type="ORF">DYB36_012742</name>
</gene>
<proteinExistence type="predicted"/>
<organism evidence="1 2">
    <name type="scientific">Aphanomyces astaci</name>
    <name type="common">Crayfish plague agent</name>
    <dbReference type="NCBI Taxonomy" id="112090"/>
    <lineage>
        <taxon>Eukaryota</taxon>
        <taxon>Sar</taxon>
        <taxon>Stramenopiles</taxon>
        <taxon>Oomycota</taxon>
        <taxon>Saprolegniomycetes</taxon>
        <taxon>Saprolegniales</taxon>
        <taxon>Verrucalvaceae</taxon>
        <taxon>Aphanomyces</taxon>
    </lineage>
</organism>
<dbReference type="AlphaFoldDB" id="A0A397BHH6"/>
<reference evidence="1 2" key="1">
    <citation type="submission" date="2018-08" db="EMBL/GenBank/DDBJ databases">
        <title>Aphanomyces genome sequencing and annotation.</title>
        <authorList>
            <person name="Minardi D."/>
            <person name="Oidtmann B."/>
            <person name="Van Der Giezen M."/>
            <person name="Studholme D.J."/>
        </authorList>
    </citation>
    <scope>NUCLEOTIDE SEQUENCE [LARGE SCALE GENOMIC DNA]</scope>
    <source>
        <strain evidence="1 2">Kv</strain>
    </source>
</reference>
<name>A0A397BHH6_APHAT</name>
<evidence type="ECO:0000313" key="2">
    <source>
        <dbReference type="Proteomes" id="UP000265427"/>
    </source>
</evidence>
<dbReference type="Proteomes" id="UP000265427">
    <property type="component" value="Unassembled WGS sequence"/>
</dbReference>
<protein>
    <submittedName>
        <fullName evidence="1">Uncharacterized protein</fullName>
    </submittedName>
</protein>
<accession>A0A397BHH6</accession>
<comment type="caution">
    <text evidence="1">The sequence shown here is derived from an EMBL/GenBank/DDBJ whole genome shotgun (WGS) entry which is preliminary data.</text>
</comment>
<evidence type="ECO:0000313" key="1">
    <source>
        <dbReference type="EMBL" id="RHY18100.1"/>
    </source>
</evidence>